<dbReference type="EMBL" id="BMRB01000002">
    <property type="protein sequence ID" value="GGS34188.1"/>
    <property type="molecule type" value="Genomic_DNA"/>
</dbReference>
<accession>A0A918GG90</accession>
<protein>
    <recommendedName>
        <fullName evidence="4">Tyrosinase co-factor MelC1</fullName>
    </recommendedName>
</protein>
<reference evidence="2" key="1">
    <citation type="journal article" date="2014" name="Int. J. Syst. Evol. Microbiol.">
        <title>Complete genome sequence of Corynebacterium casei LMG S-19264T (=DSM 44701T), isolated from a smear-ripened cheese.</title>
        <authorList>
            <consortium name="US DOE Joint Genome Institute (JGI-PGF)"/>
            <person name="Walter F."/>
            <person name="Albersmeier A."/>
            <person name="Kalinowski J."/>
            <person name="Ruckert C."/>
        </authorList>
    </citation>
    <scope>NUCLEOTIDE SEQUENCE</scope>
    <source>
        <strain evidence="2">JCM 3276</strain>
    </source>
</reference>
<proteinExistence type="inferred from homology"/>
<gene>
    <name evidence="2" type="ORF">GCM10010171_30720</name>
</gene>
<dbReference type="PROSITE" id="PS51318">
    <property type="entry name" value="TAT"/>
    <property type="match status" value="1"/>
</dbReference>
<comment type="caution">
    <text evidence="2">The sequence shown here is derived from an EMBL/GenBank/DDBJ whole genome shotgun (WGS) entry which is preliminary data.</text>
</comment>
<dbReference type="GO" id="GO:0005507">
    <property type="term" value="F:copper ion binding"/>
    <property type="evidence" value="ECO:0007669"/>
    <property type="project" value="InterPro"/>
</dbReference>
<dbReference type="Gene3D" id="3.30.1880.10">
    <property type="entry name" value="protein ne1242 domain like"/>
    <property type="match status" value="1"/>
</dbReference>
<dbReference type="AlphaFoldDB" id="A0A918GG90"/>
<name>A0A918GG90_9PSEU</name>
<reference evidence="2" key="2">
    <citation type="submission" date="2020-09" db="EMBL/GenBank/DDBJ databases">
        <authorList>
            <person name="Sun Q."/>
            <person name="Ohkuma M."/>
        </authorList>
    </citation>
    <scope>NUCLEOTIDE SEQUENCE</scope>
    <source>
        <strain evidence="2">JCM 3276</strain>
    </source>
</reference>
<evidence type="ECO:0000256" key="1">
    <source>
        <dbReference type="ARBA" id="ARBA00009871"/>
    </source>
</evidence>
<dbReference type="Proteomes" id="UP000660680">
    <property type="component" value="Unassembled WGS sequence"/>
</dbReference>
<dbReference type="Pfam" id="PF06236">
    <property type="entry name" value="MelC1"/>
    <property type="match status" value="1"/>
</dbReference>
<dbReference type="InterPro" id="IPR023199">
    <property type="entry name" value="GriE/MELC1_sf"/>
</dbReference>
<evidence type="ECO:0008006" key="4">
    <source>
        <dbReference type="Google" id="ProtNLM"/>
    </source>
</evidence>
<dbReference type="GO" id="GO:0042438">
    <property type="term" value="P:melanin biosynthetic process"/>
    <property type="evidence" value="ECO:0007669"/>
    <property type="project" value="InterPro"/>
</dbReference>
<dbReference type="InterPro" id="IPR006311">
    <property type="entry name" value="TAT_signal"/>
</dbReference>
<sequence length="140" mass="14602">MLRRITLRGSEAFMKENSGLTRRRLLTGAMAAGAVAVVGTSGALLVNAAGGAAAATVADQFDEVYRGRHIHGGVVDAPGIAPQDLIYIDDDLLHVMRNADGTVSTSINHYQSFDSLRTAAQAAVDTLGDLRPVPAGVAHH</sequence>
<comment type="similarity">
    <text evidence="1">Belongs to the melC1 family.</text>
</comment>
<keyword evidence="3" id="KW-1185">Reference proteome</keyword>
<organism evidence="2 3">
    <name type="scientific">Actinokineospora fastidiosa</name>
    <dbReference type="NCBI Taxonomy" id="1816"/>
    <lineage>
        <taxon>Bacteria</taxon>
        <taxon>Bacillati</taxon>
        <taxon>Actinomycetota</taxon>
        <taxon>Actinomycetes</taxon>
        <taxon>Pseudonocardiales</taxon>
        <taxon>Pseudonocardiaceae</taxon>
        <taxon>Actinokineospora</taxon>
    </lineage>
</organism>
<evidence type="ECO:0000313" key="2">
    <source>
        <dbReference type="EMBL" id="GGS34188.1"/>
    </source>
</evidence>
<evidence type="ECO:0000313" key="3">
    <source>
        <dbReference type="Proteomes" id="UP000660680"/>
    </source>
</evidence>
<dbReference type="InterPro" id="IPR010928">
    <property type="entry name" value="MelC1"/>
</dbReference>